<evidence type="ECO:0000313" key="4">
    <source>
        <dbReference type="Proteomes" id="UP001054945"/>
    </source>
</evidence>
<dbReference type="PANTHER" id="PTHR24413">
    <property type="entry name" value="SPECKLE-TYPE POZ PROTEIN"/>
    <property type="match status" value="1"/>
</dbReference>
<dbReference type="PROSITE" id="PS50144">
    <property type="entry name" value="MATH"/>
    <property type="match status" value="1"/>
</dbReference>
<proteinExistence type="predicted"/>
<evidence type="ECO:0000259" key="1">
    <source>
        <dbReference type="PROSITE" id="PS50097"/>
    </source>
</evidence>
<dbReference type="InterPro" id="IPR011333">
    <property type="entry name" value="SKP1/BTB/POZ_sf"/>
</dbReference>
<dbReference type="InterPro" id="IPR008974">
    <property type="entry name" value="TRAF-like"/>
</dbReference>
<dbReference type="GO" id="GO:0030163">
    <property type="term" value="P:protein catabolic process"/>
    <property type="evidence" value="ECO:0007669"/>
    <property type="project" value="UniProtKB-ARBA"/>
</dbReference>
<evidence type="ECO:0000259" key="2">
    <source>
        <dbReference type="PROSITE" id="PS50144"/>
    </source>
</evidence>
<dbReference type="EMBL" id="BPLR01014502">
    <property type="protein sequence ID" value="GIY69178.1"/>
    <property type="molecule type" value="Genomic_DNA"/>
</dbReference>
<sequence length="507" mass="58586">MANENADKQKSFTFTWTLENASYCFQKKEQELKSPSFFIHWLEMTKWHLSLYPRGLEDESYVGLCLSKERDSLLKYSSSANKGEIHFEISLLAADSSVLKSSKAKHRFDCLPSFEFSDFETRKKIFVEEKSNFLPKGNLTVRCRMWSTEMNIDENEECFGRTRIGVEWRYFVWKIPNFSQLQPEKKQTFMITSAANDKQLVSVSVFLTEKLSYEELIRCEFANRNSSAKFTVIRLVLLDADGNVTERVQDEFWFDDRCKQFQLSLPKRILMANRSLYLPGDVLTLRCESAIATGIDMEKIEKFYLGRCGDRQSISSDVFCSEDKEHSSLSTPVLQENFKFLYSEGFLSDVVLKTKTAKFPVHKSILAARSSVFNAMFLGDMKEKDSDCVDIEDISDDTLNRMLLYLYTAVVKDLQWESALDLYKAADKYQIPTLKDNCSSFLQCNLTPSNACEILLLSDLHQDGDLKTCVQNFILKRDRDIFNSGDWSHVMENNSVLAAQTMHLKFK</sequence>
<dbReference type="Pfam" id="PF22486">
    <property type="entry name" value="MATH_2"/>
    <property type="match status" value="1"/>
</dbReference>
<name>A0AAV4VGL1_CAEEX</name>
<organism evidence="3 4">
    <name type="scientific">Caerostris extrusa</name>
    <name type="common">Bark spider</name>
    <name type="synonym">Caerostris bankana</name>
    <dbReference type="NCBI Taxonomy" id="172846"/>
    <lineage>
        <taxon>Eukaryota</taxon>
        <taxon>Metazoa</taxon>
        <taxon>Ecdysozoa</taxon>
        <taxon>Arthropoda</taxon>
        <taxon>Chelicerata</taxon>
        <taxon>Arachnida</taxon>
        <taxon>Araneae</taxon>
        <taxon>Araneomorphae</taxon>
        <taxon>Entelegynae</taxon>
        <taxon>Araneoidea</taxon>
        <taxon>Araneidae</taxon>
        <taxon>Caerostris</taxon>
    </lineage>
</organism>
<dbReference type="SUPFAM" id="SSF49599">
    <property type="entry name" value="TRAF domain-like"/>
    <property type="match status" value="1"/>
</dbReference>
<protein>
    <submittedName>
        <fullName evidence="3">Speckle-type POZ protein-like B</fullName>
    </submittedName>
</protein>
<dbReference type="SUPFAM" id="SSF54695">
    <property type="entry name" value="POZ domain"/>
    <property type="match status" value="1"/>
</dbReference>
<dbReference type="AlphaFoldDB" id="A0AAV4VGL1"/>
<dbReference type="InterPro" id="IPR002083">
    <property type="entry name" value="MATH/TRAF_dom"/>
</dbReference>
<dbReference type="Pfam" id="PF00651">
    <property type="entry name" value="BTB"/>
    <property type="match status" value="1"/>
</dbReference>
<dbReference type="SMART" id="SM00225">
    <property type="entry name" value="BTB"/>
    <property type="match status" value="1"/>
</dbReference>
<dbReference type="Gene3D" id="1.25.40.420">
    <property type="match status" value="1"/>
</dbReference>
<keyword evidence="4" id="KW-1185">Reference proteome</keyword>
<dbReference type="Gene3D" id="3.30.710.10">
    <property type="entry name" value="Potassium Channel Kv1.1, Chain A"/>
    <property type="match status" value="1"/>
</dbReference>
<accession>A0AAV4VGL1</accession>
<evidence type="ECO:0000313" key="3">
    <source>
        <dbReference type="EMBL" id="GIY69178.1"/>
    </source>
</evidence>
<comment type="caution">
    <text evidence="3">The sequence shown here is derived from an EMBL/GenBank/DDBJ whole genome shotgun (WGS) entry which is preliminary data.</text>
</comment>
<dbReference type="CDD" id="cd18186">
    <property type="entry name" value="BTB_POZ_ZBTB_KLHL-like"/>
    <property type="match status" value="1"/>
</dbReference>
<dbReference type="PROSITE" id="PS50097">
    <property type="entry name" value="BTB"/>
    <property type="match status" value="1"/>
</dbReference>
<dbReference type="Gene3D" id="2.60.210.10">
    <property type="entry name" value="Apoptosis, Tumor Necrosis Factor Receptor Associated Protein 2, Chain A"/>
    <property type="match status" value="1"/>
</dbReference>
<feature type="domain" description="BTB" evidence="1">
    <location>
        <begin position="348"/>
        <end position="415"/>
    </location>
</feature>
<gene>
    <name evidence="3" type="primary">spoplb</name>
    <name evidence="3" type="ORF">CEXT_722591</name>
</gene>
<dbReference type="Proteomes" id="UP001054945">
    <property type="component" value="Unassembled WGS sequence"/>
</dbReference>
<feature type="domain" description="MATH" evidence="2">
    <location>
        <begin position="11"/>
        <end position="145"/>
    </location>
</feature>
<reference evidence="3 4" key="1">
    <citation type="submission" date="2021-06" db="EMBL/GenBank/DDBJ databases">
        <title>Caerostris extrusa draft genome.</title>
        <authorList>
            <person name="Kono N."/>
            <person name="Arakawa K."/>
        </authorList>
    </citation>
    <scope>NUCLEOTIDE SEQUENCE [LARGE SCALE GENOMIC DNA]</scope>
</reference>
<dbReference type="InterPro" id="IPR000210">
    <property type="entry name" value="BTB/POZ_dom"/>
</dbReference>